<dbReference type="Proteomes" id="UP001596410">
    <property type="component" value="Unassembled WGS sequence"/>
</dbReference>
<organism evidence="2 3">
    <name type="scientific">Halobacillus seohaensis</name>
    <dbReference type="NCBI Taxonomy" id="447421"/>
    <lineage>
        <taxon>Bacteria</taxon>
        <taxon>Bacillati</taxon>
        <taxon>Bacillota</taxon>
        <taxon>Bacilli</taxon>
        <taxon>Bacillales</taxon>
        <taxon>Bacillaceae</taxon>
        <taxon>Halobacillus</taxon>
    </lineage>
</organism>
<protein>
    <recommendedName>
        <fullName evidence="4">YtxH domain-containing protein</fullName>
    </recommendedName>
</protein>
<name>A0ABW2EKW8_9BACI</name>
<evidence type="ECO:0008006" key="4">
    <source>
        <dbReference type="Google" id="ProtNLM"/>
    </source>
</evidence>
<gene>
    <name evidence="2" type="ORF">ACFQIC_07435</name>
</gene>
<keyword evidence="3" id="KW-1185">Reference proteome</keyword>
<sequence length="64" mass="6886">MNGQQGRRNSFLALGTAGAIGAATMYGVSRMNRNGGFKQVAERAKNNQAMQNLQNTLPNMNGEK</sequence>
<keyword evidence="1" id="KW-0812">Transmembrane</keyword>
<comment type="caution">
    <text evidence="2">The sequence shown here is derived from an EMBL/GenBank/DDBJ whole genome shotgun (WGS) entry which is preliminary data.</text>
</comment>
<feature type="transmembrane region" description="Helical" evidence="1">
    <location>
        <begin position="12"/>
        <end position="29"/>
    </location>
</feature>
<dbReference type="EMBL" id="JBHSZV010000015">
    <property type="protein sequence ID" value="MFC7061689.1"/>
    <property type="molecule type" value="Genomic_DNA"/>
</dbReference>
<accession>A0ABW2EKW8</accession>
<keyword evidence="1" id="KW-1133">Transmembrane helix</keyword>
<evidence type="ECO:0000256" key="1">
    <source>
        <dbReference type="SAM" id="Phobius"/>
    </source>
</evidence>
<dbReference type="RefSeq" id="WP_204706093.1">
    <property type="nucleotide sequence ID" value="NZ_JBHSZV010000015.1"/>
</dbReference>
<evidence type="ECO:0000313" key="2">
    <source>
        <dbReference type="EMBL" id="MFC7061689.1"/>
    </source>
</evidence>
<proteinExistence type="predicted"/>
<reference evidence="3" key="1">
    <citation type="journal article" date="2019" name="Int. J. Syst. Evol. Microbiol.">
        <title>The Global Catalogue of Microorganisms (GCM) 10K type strain sequencing project: providing services to taxonomists for standard genome sequencing and annotation.</title>
        <authorList>
            <consortium name="The Broad Institute Genomics Platform"/>
            <consortium name="The Broad Institute Genome Sequencing Center for Infectious Disease"/>
            <person name="Wu L."/>
            <person name="Ma J."/>
        </authorList>
    </citation>
    <scope>NUCLEOTIDE SEQUENCE [LARGE SCALE GENOMIC DNA]</scope>
    <source>
        <strain evidence="3">CGMCC 4.1621</strain>
    </source>
</reference>
<keyword evidence="1" id="KW-0472">Membrane</keyword>
<evidence type="ECO:0000313" key="3">
    <source>
        <dbReference type="Proteomes" id="UP001596410"/>
    </source>
</evidence>